<sequence>MLSSKFFFILDSENLVIPLLLFLKERGFNIVFQDFALFPHLNAYDNIVYGLKNKKEKMSKSEVQEYVEFLELTPHLHKKIHELSGGQKQRVSIS</sequence>
<dbReference type="InterPro" id="IPR003439">
    <property type="entry name" value="ABC_transporter-like_ATP-bd"/>
</dbReference>
<dbReference type="InterPro" id="IPR050093">
    <property type="entry name" value="ABC_SmlMolc_Importer"/>
</dbReference>
<reference evidence="3 4" key="1">
    <citation type="submission" date="2024-06" db="EMBL/GenBank/DDBJ databases">
        <title>Sorghum-associated microbial communities from plants grown in Nebraska, USA.</title>
        <authorList>
            <person name="Schachtman D."/>
        </authorList>
    </citation>
    <scope>NUCLEOTIDE SEQUENCE [LARGE SCALE GENOMIC DNA]</scope>
    <source>
        <strain evidence="3 4">736</strain>
    </source>
</reference>
<evidence type="ECO:0000313" key="3">
    <source>
        <dbReference type="EMBL" id="MET4559374.1"/>
    </source>
</evidence>
<protein>
    <submittedName>
        <fullName evidence="3">ABC-type Fe3+/spermidine/putrescine transport system ATPase subunit</fullName>
    </submittedName>
</protein>
<evidence type="ECO:0000313" key="4">
    <source>
        <dbReference type="Proteomes" id="UP001549363"/>
    </source>
</evidence>
<dbReference type="EMBL" id="JBEPSB010000001">
    <property type="protein sequence ID" value="MET4559374.1"/>
    <property type="molecule type" value="Genomic_DNA"/>
</dbReference>
<dbReference type="Gene3D" id="3.40.50.300">
    <property type="entry name" value="P-loop containing nucleotide triphosphate hydrolases"/>
    <property type="match status" value="1"/>
</dbReference>
<comment type="caution">
    <text evidence="3">The sequence shown here is derived from an EMBL/GenBank/DDBJ whole genome shotgun (WGS) entry which is preliminary data.</text>
</comment>
<evidence type="ECO:0000256" key="1">
    <source>
        <dbReference type="ARBA" id="ARBA00022448"/>
    </source>
</evidence>
<gene>
    <name evidence="3" type="ORF">ABIA69_000517</name>
</gene>
<dbReference type="SUPFAM" id="SSF52540">
    <property type="entry name" value="P-loop containing nucleoside triphosphate hydrolases"/>
    <property type="match status" value="1"/>
</dbReference>
<dbReference type="InterPro" id="IPR027417">
    <property type="entry name" value="P-loop_NTPase"/>
</dbReference>
<keyword evidence="4" id="KW-1185">Reference proteome</keyword>
<dbReference type="Pfam" id="PF00005">
    <property type="entry name" value="ABC_tran"/>
    <property type="match status" value="1"/>
</dbReference>
<dbReference type="Proteomes" id="UP001549363">
    <property type="component" value="Unassembled WGS sequence"/>
</dbReference>
<dbReference type="PANTHER" id="PTHR42781">
    <property type="entry name" value="SPERMIDINE/PUTRESCINE IMPORT ATP-BINDING PROTEIN POTA"/>
    <property type="match status" value="1"/>
</dbReference>
<dbReference type="PANTHER" id="PTHR42781:SF4">
    <property type="entry name" value="SPERMIDINE_PUTRESCINE IMPORT ATP-BINDING PROTEIN POTA"/>
    <property type="match status" value="1"/>
</dbReference>
<feature type="domain" description="ABC transporter" evidence="2">
    <location>
        <begin position="26"/>
        <end position="93"/>
    </location>
</feature>
<proteinExistence type="predicted"/>
<accession>A0ABV2PF05</accession>
<organism evidence="3 4">
    <name type="scientific">Lysinibacillus parviboronicapiens</name>
    <dbReference type="NCBI Taxonomy" id="436516"/>
    <lineage>
        <taxon>Bacteria</taxon>
        <taxon>Bacillati</taxon>
        <taxon>Bacillota</taxon>
        <taxon>Bacilli</taxon>
        <taxon>Bacillales</taxon>
        <taxon>Bacillaceae</taxon>
        <taxon>Lysinibacillus</taxon>
    </lineage>
</organism>
<keyword evidence="1" id="KW-0813">Transport</keyword>
<name>A0ABV2PF05_9BACI</name>
<evidence type="ECO:0000259" key="2">
    <source>
        <dbReference type="Pfam" id="PF00005"/>
    </source>
</evidence>